<evidence type="ECO:0000256" key="1">
    <source>
        <dbReference type="SAM" id="MobiDB-lite"/>
    </source>
</evidence>
<dbReference type="EMBL" id="AP028212">
    <property type="protein sequence ID" value="BEI87512.1"/>
    <property type="molecule type" value="Genomic_DNA"/>
</dbReference>
<sequence length="1172" mass="123742">MMAPALIIAAAALAAIASAQQPGSSWQYPVFFNYTIEDTSALWSYSPGPTADDPSRFTWNDTFSGSNWTTYVPGQAGIGESGKFANATGPGGSPSLYLNFPLTSFDLLGDVLGLNYSAPVAPLQMIIDSRTPMNCTPTPGVICSATNLIWAFHKIQVSLTSGNWTVRGIRVTTGAAIKHQQLEDTKIDVEPFVFDNHTLNPFFNFTGDWKVWDTLGGVGGQEPVNFTSLVGQDGARVNMTVPPRTAWIVINGTVRPDSDEFQLDWDPLPPLADSQMLFSAYNAWEAPALLYAAPLDPQTNYTVGITTYEDWDTNPINGTSLGLTTVTFYNERDKPILPGQPEPVPTNNNAIIAGVVGGVGGTAIIAGLLWWFCWRKRKRGKGKNTQLLPKEGSSSNLDVDEDPYIELNDMSAARPTPYINTSPAPTPVANGNETMLNGSALRKAAMLAAASGSGHTQLLGNDSGPPLSPIDVTPQHSLLPSPTGSRTTHTLPSPGGISPISPTSVAPSPVGTMFPGTIGPHLTGMTGMSGINTNINGPVHPIAAELKHGSSLRRPPQRQVAQEEDGGAVDEYELVPPVYNPAWAQQRRQGSSQSGFGGPNLGEDPEGVPLTPTQRAPPPTLSVITSSPYMPLSASGSPRSSPTSATTTPRTALGSHIPSPLSAVSNTSPVPPPLSATSTHPPSPLAMTNRLAPSDYSHESYDRQSSEYVHYDSPPADEPLPIERSQGNVASLVSRFQIAVTRDATPRRPSSSSGRRASGWAENVADDNHTPSTSQPTPDIDNAPEPQPVIIEPVPEPEPPKSVHVEPVPAESPLKSKEKDTAKVATKGRPKVLKPSKENELKNHTAQRTNAKDTKDLKERHGELKDRRGKPLPRPSMTPGSVSPAPPRALKPKLSMPKLKPSHSGPSDGRPPHKVPRRPASAQPFPQQGTGASMVSQRTGGSSASRGSVGSDSSPSKPTASSLAKLRPRSSLGATPTPSHKSPTPTERRPRHSTPIMRSPPSAQSASTSRLMQGTAASRARAAAVQSSHTPTKREPSTGPKSLKSSTSSASSARSPPSKSTPARSPPAADTRKVPAPVGRSPIGRLGLAAAREAPRPDEVAANKEVAAAAAEAEAEVEGDVEKKEEKADDGEGAKREDGGEKNDDGTEKDDGADKDDGAEKDDTEGDDKPTE</sequence>
<feature type="compositionally biased region" description="Low complexity" evidence="1">
    <location>
        <begin position="975"/>
        <end position="985"/>
    </location>
</feature>
<organism evidence="3 4">
    <name type="scientific">Cutaneotrichosporon cavernicola</name>
    <dbReference type="NCBI Taxonomy" id="279322"/>
    <lineage>
        <taxon>Eukaryota</taxon>
        <taxon>Fungi</taxon>
        <taxon>Dikarya</taxon>
        <taxon>Basidiomycota</taxon>
        <taxon>Agaricomycotina</taxon>
        <taxon>Tremellomycetes</taxon>
        <taxon>Trichosporonales</taxon>
        <taxon>Trichosporonaceae</taxon>
        <taxon>Cutaneotrichosporon</taxon>
    </lineage>
</organism>
<feature type="compositionally biased region" description="Basic and acidic residues" evidence="1">
    <location>
        <begin position="696"/>
        <end position="705"/>
    </location>
</feature>
<feature type="compositionally biased region" description="Low complexity" evidence="1">
    <location>
        <begin position="892"/>
        <end position="904"/>
    </location>
</feature>
<feature type="compositionally biased region" description="Basic and acidic residues" evidence="1">
    <location>
        <begin position="1120"/>
        <end position="1158"/>
    </location>
</feature>
<feature type="compositionally biased region" description="Polar residues" evidence="1">
    <location>
        <begin position="418"/>
        <end position="434"/>
    </location>
</feature>
<accession>A0AA48I7A1</accession>
<feature type="compositionally biased region" description="Basic and acidic residues" evidence="1">
    <location>
        <begin position="850"/>
        <end position="866"/>
    </location>
</feature>
<dbReference type="RefSeq" id="XP_060452778.1">
    <property type="nucleotide sequence ID" value="XM_060598012.1"/>
</dbReference>
<feature type="region of interest" description="Disordered" evidence="1">
    <location>
        <begin position="584"/>
        <end position="1172"/>
    </location>
</feature>
<feature type="chain" id="PRO_5041264224" evidence="2">
    <location>
        <begin position="20"/>
        <end position="1172"/>
    </location>
</feature>
<dbReference type="KEGG" id="ccac:CcaHIS019_0102300"/>
<proteinExistence type="predicted"/>
<dbReference type="Proteomes" id="UP001233271">
    <property type="component" value="Chromosome 1"/>
</dbReference>
<gene>
    <name evidence="3" type="ORF">CcaverHIS019_0102300</name>
</gene>
<protein>
    <submittedName>
        <fullName evidence="3">Uncharacterized protein</fullName>
    </submittedName>
</protein>
<feature type="compositionally biased region" description="Basic and acidic residues" evidence="1">
    <location>
        <begin position="1093"/>
        <end position="1102"/>
    </location>
</feature>
<feature type="compositionally biased region" description="Polar residues" evidence="1">
    <location>
        <begin position="924"/>
        <end position="939"/>
    </location>
</feature>
<keyword evidence="2" id="KW-0732">Signal</keyword>
<feature type="compositionally biased region" description="Low complexity" evidence="1">
    <location>
        <begin position="1037"/>
        <end position="1069"/>
    </location>
</feature>
<feature type="region of interest" description="Disordered" evidence="1">
    <location>
        <begin position="549"/>
        <end position="570"/>
    </location>
</feature>
<feature type="compositionally biased region" description="Polar residues" evidence="1">
    <location>
        <begin position="383"/>
        <end position="397"/>
    </location>
</feature>
<feature type="compositionally biased region" description="Low complexity" evidence="1">
    <location>
        <begin position="747"/>
        <end position="759"/>
    </location>
</feature>
<feature type="compositionally biased region" description="Low complexity" evidence="1">
    <location>
        <begin position="1103"/>
        <end position="1112"/>
    </location>
</feature>
<name>A0AA48I7A1_9TREE</name>
<feature type="compositionally biased region" description="Polar residues" evidence="1">
    <location>
        <begin position="474"/>
        <end position="491"/>
    </location>
</feature>
<feature type="compositionally biased region" description="Polar residues" evidence="1">
    <location>
        <begin position="1001"/>
        <end position="1012"/>
    </location>
</feature>
<evidence type="ECO:0000313" key="3">
    <source>
        <dbReference type="EMBL" id="BEI87512.1"/>
    </source>
</evidence>
<evidence type="ECO:0000313" key="4">
    <source>
        <dbReference type="Proteomes" id="UP001233271"/>
    </source>
</evidence>
<dbReference type="AlphaFoldDB" id="A0AA48I7A1"/>
<feature type="compositionally biased region" description="Low complexity" evidence="1">
    <location>
        <begin position="492"/>
        <end position="504"/>
    </location>
</feature>
<feature type="region of interest" description="Disordered" evidence="1">
    <location>
        <begin position="383"/>
        <end position="402"/>
    </location>
</feature>
<keyword evidence="4" id="KW-1185">Reference proteome</keyword>
<evidence type="ECO:0000256" key="2">
    <source>
        <dbReference type="SAM" id="SignalP"/>
    </source>
</evidence>
<feature type="region of interest" description="Disordered" evidence="1">
    <location>
        <begin position="412"/>
        <end position="434"/>
    </location>
</feature>
<feature type="region of interest" description="Disordered" evidence="1">
    <location>
        <begin position="454"/>
        <end position="518"/>
    </location>
</feature>
<feature type="compositionally biased region" description="Low complexity" evidence="1">
    <location>
        <begin position="940"/>
        <end position="965"/>
    </location>
</feature>
<reference evidence="3" key="1">
    <citation type="journal article" date="2023" name="BMC Genomics">
        <title>Chromosome-level genome assemblies of Cutaneotrichosporon spp. (Trichosporonales, Basidiomycota) reveal imbalanced evolution between nucleotide sequences and chromosome synteny.</title>
        <authorList>
            <person name="Kobayashi Y."/>
            <person name="Kayamori A."/>
            <person name="Aoki K."/>
            <person name="Shiwa Y."/>
            <person name="Matsutani M."/>
            <person name="Fujita N."/>
            <person name="Sugita T."/>
            <person name="Iwasaki W."/>
            <person name="Tanaka N."/>
            <person name="Takashima M."/>
        </authorList>
    </citation>
    <scope>NUCLEOTIDE SEQUENCE</scope>
    <source>
        <strain evidence="3">HIS019</strain>
    </source>
</reference>
<dbReference type="GeneID" id="85491383"/>
<feature type="signal peptide" evidence="2">
    <location>
        <begin position="1"/>
        <end position="19"/>
    </location>
</feature>
<feature type="compositionally biased region" description="Low complexity" evidence="1">
    <location>
        <begin position="631"/>
        <end position="654"/>
    </location>
</feature>
<feature type="compositionally biased region" description="Low complexity" evidence="1">
    <location>
        <begin position="585"/>
        <end position="594"/>
    </location>
</feature>